<feature type="compositionally biased region" description="Low complexity" evidence="1">
    <location>
        <begin position="35"/>
        <end position="56"/>
    </location>
</feature>
<name>A0A7Y9LKX6_9BURK</name>
<evidence type="ECO:0000313" key="4">
    <source>
        <dbReference type="Proteomes" id="UP000542125"/>
    </source>
</evidence>
<dbReference type="RefSeq" id="WP_179586961.1">
    <property type="nucleotide sequence ID" value="NZ_JACBYR010000001.1"/>
</dbReference>
<keyword evidence="2" id="KW-0732">Signal</keyword>
<evidence type="ECO:0000256" key="2">
    <source>
        <dbReference type="SAM" id="SignalP"/>
    </source>
</evidence>
<organism evidence="3 4">
    <name type="scientific">Pigmentiphaga litoralis</name>
    <dbReference type="NCBI Taxonomy" id="516702"/>
    <lineage>
        <taxon>Bacteria</taxon>
        <taxon>Pseudomonadati</taxon>
        <taxon>Pseudomonadota</taxon>
        <taxon>Betaproteobacteria</taxon>
        <taxon>Burkholderiales</taxon>
        <taxon>Alcaligenaceae</taxon>
        <taxon>Pigmentiphaga</taxon>
    </lineage>
</organism>
<protein>
    <submittedName>
        <fullName evidence="3">Uncharacterized protein</fullName>
    </submittedName>
</protein>
<dbReference type="EMBL" id="JACBYR010000001">
    <property type="protein sequence ID" value="NYE83369.1"/>
    <property type="molecule type" value="Genomic_DNA"/>
</dbReference>
<comment type="caution">
    <text evidence="3">The sequence shown here is derived from an EMBL/GenBank/DDBJ whole genome shotgun (WGS) entry which is preliminary data.</text>
</comment>
<gene>
    <name evidence="3" type="ORF">FHW18_002640</name>
</gene>
<reference evidence="3 4" key="1">
    <citation type="submission" date="2020-07" db="EMBL/GenBank/DDBJ databases">
        <title>Genomic Encyclopedia of Type Strains, Phase IV (KMG-V): Genome sequencing to study the core and pangenomes of soil and plant-associated prokaryotes.</title>
        <authorList>
            <person name="Whitman W."/>
        </authorList>
    </citation>
    <scope>NUCLEOTIDE SEQUENCE [LARGE SCALE GENOMIC DNA]</scope>
    <source>
        <strain evidence="3 4">SAS40</strain>
    </source>
</reference>
<sequence length="110" mass="11089">MKNLLGRCTVALALASALLMPAMANGPVLLAADTPSAGSAASSPSSPGPRPFSSFRTGPASCDVDAFTKVQVGQVHTWCPGVQTAGGGCSAPVMCKRCDAAGSWGQEYRC</sequence>
<feature type="signal peptide" evidence="2">
    <location>
        <begin position="1"/>
        <end position="24"/>
    </location>
</feature>
<feature type="chain" id="PRO_5031198751" evidence="2">
    <location>
        <begin position="25"/>
        <end position="110"/>
    </location>
</feature>
<feature type="region of interest" description="Disordered" evidence="1">
    <location>
        <begin position="34"/>
        <end position="56"/>
    </location>
</feature>
<accession>A0A7Y9LKX6</accession>
<dbReference type="AlphaFoldDB" id="A0A7Y9LKX6"/>
<evidence type="ECO:0000313" key="3">
    <source>
        <dbReference type="EMBL" id="NYE83369.1"/>
    </source>
</evidence>
<keyword evidence="4" id="KW-1185">Reference proteome</keyword>
<evidence type="ECO:0000256" key="1">
    <source>
        <dbReference type="SAM" id="MobiDB-lite"/>
    </source>
</evidence>
<dbReference type="Proteomes" id="UP000542125">
    <property type="component" value="Unassembled WGS sequence"/>
</dbReference>
<proteinExistence type="predicted"/>